<dbReference type="GO" id="GO:0003824">
    <property type="term" value="F:catalytic activity"/>
    <property type="evidence" value="ECO:0007669"/>
    <property type="project" value="InterPro"/>
</dbReference>
<dbReference type="InterPro" id="IPR019808">
    <property type="entry name" value="Histidine_triad_CS"/>
</dbReference>
<accession>A0A381SPG7</accession>
<reference evidence="2" key="1">
    <citation type="submission" date="2018-05" db="EMBL/GenBank/DDBJ databases">
        <authorList>
            <person name="Lanie J.A."/>
            <person name="Ng W.-L."/>
            <person name="Kazmierczak K.M."/>
            <person name="Andrzejewski T.M."/>
            <person name="Davidsen T.M."/>
            <person name="Wayne K.J."/>
            <person name="Tettelin H."/>
            <person name="Glass J.I."/>
            <person name="Rusch D."/>
            <person name="Podicherti R."/>
            <person name="Tsui H.-C.T."/>
            <person name="Winkler M.E."/>
        </authorList>
    </citation>
    <scope>NUCLEOTIDE SEQUENCE</scope>
</reference>
<dbReference type="InterPro" id="IPR036265">
    <property type="entry name" value="HIT-like_sf"/>
</dbReference>
<protein>
    <recommendedName>
        <fullName evidence="1">HIT domain-containing protein</fullName>
    </recommendedName>
</protein>
<dbReference type="Pfam" id="PF01230">
    <property type="entry name" value="HIT"/>
    <property type="match status" value="1"/>
</dbReference>
<evidence type="ECO:0000313" key="2">
    <source>
        <dbReference type="EMBL" id="SVA03173.1"/>
    </source>
</evidence>
<dbReference type="SUPFAM" id="SSF54197">
    <property type="entry name" value="HIT-like"/>
    <property type="match status" value="1"/>
</dbReference>
<dbReference type="PROSITE" id="PS00892">
    <property type="entry name" value="HIT_1"/>
    <property type="match status" value="1"/>
</dbReference>
<organism evidence="2">
    <name type="scientific">marine metagenome</name>
    <dbReference type="NCBI Taxonomy" id="408172"/>
    <lineage>
        <taxon>unclassified sequences</taxon>
        <taxon>metagenomes</taxon>
        <taxon>ecological metagenomes</taxon>
    </lineage>
</organism>
<gene>
    <name evidence="2" type="ORF">METZ01_LOCUS56027</name>
</gene>
<proteinExistence type="predicted"/>
<feature type="domain" description="HIT" evidence="1">
    <location>
        <begin position="10"/>
        <end position="64"/>
    </location>
</feature>
<dbReference type="InterPro" id="IPR011146">
    <property type="entry name" value="HIT-like"/>
</dbReference>
<dbReference type="AlphaFoldDB" id="A0A381SPG7"/>
<evidence type="ECO:0000259" key="1">
    <source>
        <dbReference type="Pfam" id="PF01230"/>
    </source>
</evidence>
<sequence length="73" mass="7810">MNDFSANASDEEIVGFNRAVAIVADKLGISEQSGGNGYRLIANSGKDSHQEVPHLHFHLLAGRPLGPMLVPNK</sequence>
<dbReference type="EMBL" id="UINC01003080">
    <property type="protein sequence ID" value="SVA03173.1"/>
    <property type="molecule type" value="Genomic_DNA"/>
</dbReference>
<name>A0A381SPG7_9ZZZZ</name>
<dbReference type="Gene3D" id="3.30.428.10">
    <property type="entry name" value="HIT-like"/>
    <property type="match status" value="1"/>
</dbReference>